<reference evidence="4 6" key="1">
    <citation type="submission" date="2017-08" db="EMBL/GenBank/DDBJ databases">
        <title>Draft Genome Sequence of the Marine Bacterium Oceanimonas baumannii ATCC 700832.</title>
        <authorList>
            <person name="Mcclelland W.D."/>
            <person name="Brennan M.A."/>
            <person name="Trachtenberg A.M."/>
            <person name="Maclea K.S."/>
        </authorList>
    </citation>
    <scope>NUCLEOTIDE SEQUENCE [LARGE SCALE GENOMIC DNA]</scope>
    <source>
        <strain evidence="4 6">ATCC 700832</strain>
    </source>
</reference>
<dbReference type="PANTHER" id="PTHR43800:SF1">
    <property type="entry name" value="PEPTIDYL-LYSINE N-ACETYLTRANSFERASE YJAB"/>
    <property type="match status" value="1"/>
</dbReference>
<dbReference type="CDD" id="cd04301">
    <property type="entry name" value="NAT_SF"/>
    <property type="match status" value="1"/>
</dbReference>
<dbReference type="RefSeq" id="WP_094279657.1">
    <property type="nucleotide sequence ID" value="NZ_JBLWZI010000007.1"/>
</dbReference>
<protein>
    <submittedName>
        <fullName evidence="4 5">Acetyltransferase</fullName>
    </submittedName>
</protein>
<evidence type="ECO:0000256" key="1">
    <source>
        <dbReference type="ARBA" id="ARBA00022679"/>
    </source>
</evidence>
<dbReference type="GO" id="GO:0016747">
    <property type="term" value="F:acyltransferase activity, transferring groups other than amino-acyl groups"/>
    <property type="evidence" value="ECO:0007669"/>
    <property type="project" value="InterPro"/>
</dbReference>
<dbReference type="PROSITE" id="PS51186">
    <property type="entry name" value="GNAT"/>
    <property type="match status" value="1"/>
</dbReference>
<dbReference type="PANTHER" id="PTHR43800">
    <property type="entry name" value="PEPTIDYL-LYSINE N-ACETYLTRANSFERASE YJAB"/>
    <property type="match status" value="1"/>
</dbReference>
<dbReference type="Proteomes" id="UP000295058">
    <property type="component" value="Unassembled WGS sequence"/>
</dbReference>
<dbReference type="InterPro" id="IPR000182">
    <property type="entry name" value="GNAT_dom"/>
</dbReference>
<dbReference type="EMBL" id="SODO01000019">
    <property type="protein sequence ID" value="TDW55306.1"/>
    <property type="molecule type" value="Genomic_DNA"/>
</dbReference>
<evidence type="ECO:0000313" key="4">
    <source>
        <dbReference type="EMBL" id="OYD21194.1"/>
    </source>
</evidence>
<keyword evidence="1 4" id="KW-0808">Transferase</keyword>
<sequence length="142" mass="16454">MIRKYSSKDLDSVLELWLDTSLQAHDFVADGFWESQVESMRDIYIPASETYVYEVEQNVVGFYSLYENNLAAIFVSAEFQGRGIGKQLLRHAKEQRSILTLSVYKENQASYRFYLSQGFRVISEQNDEHTGHPEYTMSSDTV</sequence>
<organism evidence="4 6">
    <name type="scientific">Oceanimonas baumannii</name>
    <dbReference type="NCBI Taxonomy" id="129578"/>
    <lineage>
        <taxon>Bacteria</taxon>
        <taxon>Pseudomonadati</taxon>
        <taxon>Pseudomonadota</taxon>
        <taxon>Gammaproteobacteria</taxon>
        <taxon>Aeromonadales</taxon>
        <taxon>Aeromonadaceae</taxon>
        <taxon>Oceanimonas</taxon>
    </lineage>
</organism>
<accession>A0A235C9S8</accession>
<evidence type="ECO:0000313" key="5">
    <source>
        <dbReference type="EMBL" id="TDW55306.1"/>
    </source>
</evidence>
<keyword evidence="2" id="KW-0012">Acyltransferase</keyword>
<dbReference type="OrthoDB" id="9789605at2"/>
<dbReference type="EMBL" id="NQJF01000018">
    <property type="protein sequence ID" value="OYD21194.1"/>
    <property type="molecule type" value="Genomic_DNA"/>
</dbReference>
<reference evidence="5 7" key="2">
    <citation type="submission" date="2019-03" db="EMBL/GenBank/DDBJ databases">
        <title>Genomic Encyclopedia of Archaeal and Bacterial Type Strains, Phase II (KMG-II): from individual species to whole genera.</title>
        <authorList>
            <person name="Goeker M."/>
        </authorList>
    </citation>
    <scope>NUCLEOTIDE SEQUENCE [LARGE SCALE GENOMIC DNA]</scope>
    <source>
        <strain evidence="5 7">DSM 15594</strain>
    </source>
</reference>
<dbReference type="Pfam" id="PF13508">
    <property type="entry name" value="Acetyltransf_7"/>
    <property type="match status" value="1"/>
</dbReference>
<dbReference type="NCBIfam" id="NF007853">
    <property type="entry name" value="PRK10562.1"/>
    <property type="match status" value="1"/>
</dbReference>
<gene>
    <name evidence="4" type="ORF">B6S09_16835</name>
    <name evidence="5" type="ORF">LY04_03412</name>
</gene>
<comment type="caution">
    <text evidence="4">The sequence shown here is derived from an EMBL/GenBank/DDBJ whole genome shotgun (WGS) entry which is preliminary data.</text>
</comment>
<proteinExistence type="predicted"/>
<dbReference type="AlphaFoldDB" id="A0A235C9S8"/>
<keyword evidence="7" id="KW-1185">Reference proteome</keyword>
<dbReference type="SUPFAM" id="SSF55729">
    <property type="entry name" value="Acyl-CoA N-acyltransferases (Nat)"/>
    <property type="match status" value="1"/>
</dbReference>
<evidence type="ECO:0000259" key="3">
    <source>
        <dbReference type="PROSITE" id="PS51186"/>
    </source>
</evidence>
<evidence type="ECO:0000313" key="6">
    <source>
        <dbReference type="Proteomes" id="UP000243640"/>
    </source>
</evidence>
<feature type="domain" description="N-acetyltransferase" evidence="3">
    <location>
        <begin position="1"/>
        <end position="142"/>
    </location>
</feature>
<dbReference type="Gene3D" id="3.40.630.30">
    <property type="match status" value="1"/>
</dbReference>
<dbReference type="InterPro" id="IPR016181">
    <property type="entry name" value="Acyl_CoA_acyltransferase"/>
</dbReference>
<name>A0A235C9S8_9GAMM</name>
<evidence type="ECO:0000313" key="7">
    <source>
        <dbReference type="Proteomes" id="UP000295058"/>
    </source>
</evidence>
<evidence type="ECO:0000256" key="2">
    <source>
        <dbReference type="ARBA" id="ARBA00023315"/>
    </source>
</evidence>
<dbReference type="Proteomes" id="UP000243640">
    <property type="component" value="Unassembled WGS sequence"/>
</dbReference>